<protein>
    <recommendedName>
        <fullName evidence="5">E2F transcription factor CC-MB domain-containing protein</fullName>
    </recommendedName>
</protein>
<dbReference type="Pfam" id="PF16421">
    <property type="entry name" value="E2F_CC-MB"/>
    <property type="match status" value="1"/>
</dbReference>
<comment type="similarity">
    <text evidence="1">Belongs to the E2F/DP family.</text>
</comment>
<dbReference type="InParanoid" id="A0A669F5I4"/>
<feature type="domain" description="E2F transcription factor CC-MB" evidence="5">
    <location>
        <begin position="16"/>
        <end position="64"/>
    </location>
</feature>
<dbReference type="GO" id="GO:0000978">
    <property type="term" value="F:RNA polymerase II cis-regulatory region sequence-specific DNA binding"/>
    <property type="evidence" value="ECO:0007669"/>
    <property type="project" value="InterPro"/>
</dbReference>
<dbReference type="Gene3D" id="6.10.250.540">
    <property type="match status" value="1"/>
</dbReference>
<dbReference type="OMA" id="ENGSAQC"/>
<dbReference type="InterPro" id="IPR032198">
    <property type="entry name" value="E2F_CC-MB"/>
</dbReference>
<dbReference type="AlphaFoldDB" id="A0A669F5I4"/>
<reference evidence="7" key="1">
    <citation type="submission" date="2012-01" db="EMBL/GenBank/DDBJ databases">
        <title>The Genome Sequence of Oreochromis niloticus (Nile Tilapia).</title>
        <authorList>
            <consortium name="Broad Institute Genome Assembly Team"/>
            <consortium name="Broad Institute Sequencing Platform"/>
            <person name="Di Palma F."/>
            <person name="Johnson J."/>
            <person name="Lander E.S."/>
            <person name="Lindblad-Toh K."/>
        </authorList>
    </citation>
    <scope>NUCLEOTIDE SEQUENCE [LARGE SCALE GENOMIC DNA]</scope>
</reference>
<sequence length="186" mass="20592">MKTIPMSLLRISKRQADVSHTLLAVQAPPGTQLDVPIPKAVQNCPARYQIHLKSVRGPIDVVLLNKCSVSSAPVVLPVPPAEEILQSASLALSAWREENSKVSNKTDESKSESVIFPGYTTEREMKTKTLHFMSSTPFNIHPTFFLLCSVCLHPSSKQDYTCDLDEREGICDLFDIPMLKACGYMS</sequence>
<dbReference type="Proteomes" id="UP000005207">
    <property type="component" value="Linkage group LG1"/>
</dbReference>
<dbReference type="PANTHER" id="PTHR12081">
    <property type="entry name" value="TRANSCRIPTION FACTOR E2F"/>
    <property type="match status" value="1"/>
</dbReference>
<keyword evidence="4" id="KW-0804">Transcription</keyword>
<keyword evidence="3" id="KW-0238">DNA-binding</keyword>
<evidence type="ECO:0000256" key="3">
    <source>
        <dbReference type="ARBA" id="ARBA00023125"/>
    </source>
</evidence>
<dbReference type="Ensembl" id="ENSONIT00000082252.1">
    <property type="protein sequence ID" value="ENSONIP00000080810.1"/>
    <property type="gene ID" value="ENSONIG00000042681.1"/>
</dbReference>
<evidence type="ECO:0000259" key="5">
    <source>
        <dbReference type="Pfam" id="PF16421"/>
    </source>
</evidence>
<dbReference type="InterPro" id="IPR015633">
    <property type="entry name" value="E2F"/>
</dbReference>
<reference evidence="6" key="3">
    <citation type="submission" date="2025-09" db="UniProtKB">
        <authorList>
            <consortium name="Ensembl"/>
        </authorList>
    </citation>
    <scope>IDENTIFICATION</scope>
</reference>
<reference evidence="6" key="2">
    <citation type="submission" date="2025-08" db="UniProtKB">
        <authorList>
            <consortium name="Ensembl"/>
        </authorList>
    </citation>
    <scope>IDENTIFICATION</scope>
</reference>
<dbReference type="InterPro" id="IPR037241">
    <property type="entry name" value="E2F-DP_heterodim"/>
</dbReference>
<dbReference type="GO" id="GO:0046983">
    <property type="term" value="F:protein dimerization activity"/>
    <property type="evidence" value="ECO:0007669"/>
    <property type="project" value="InterPro"/>
</dbReference>
<keyword evidence="7" id="KW-1185">Reference proteome</keyword>
<evidence type="ECO:0000256" key="2">
    <source>
        <dbReference type="ARBA" id="ARBA00023015"/>
    </source>
</evidence>
<keyword evidence="2" id="KW-0805">Transcription regulation</keyword>
<dbReference type="GO" id="GO:0000981">
    <property type="term" value="F:DNA-binding transcription factor activity, RNA polymerase II-specific"/>
    <property type="evidence" value="ECO:0007669"/>
    <property type="project" value="TreeGrafter"/>
</dbReference>
<accession>A0A669F5I4</accession>
<dbReference type="GeneTree" id="ENSGT00940000156252"/>
<dbReference type="SUPFAM" id="SSF144074">
    <property type="entry name" value="E2F-DP heterodimerization region"/>
    <property type="match status" value="1"/>
</dbReference>
<evidence type="ECO:0000313" key="6">
    <source>
        <dbReference type="Ensembl" id="ENSONIP00000080810.1"/>
    </source>
</evidence>
<name>A0A669F5I4_ORENI</name>
<dbReference type="GO" id="GO:0090575">
    <property type="term" value="C:RNA polymerase II transcription regulator complex"/>
    <property type="evidence" value="ECO:0007669"/>
    <property type="project" value="TreeGrafter"/>
</dbReference>
<proteinExistence type="inferred from homology"/>
<dbReference type="PANTHER" id="PTHR12081:SF18">
    <property type="entry name" value="TRANSCRIPTION FACTOR E2F2-RELATED"/>
    <property type="match status" value="1"/>
</dbReference>
<evidence type="ECO:0000313" key="7">
    <source>
        <dbReference type="Proteomes" id="UP000005207"/>
    </source>
</evidence>
<organism evidence="6 7">
    <name type="scientific">Oreochromis niloticus</name>
    <name type="common">Nile tilapia</name>
    <name type="synonym">Tilapia nilotica</name>
    <dbReference type="NCBI Taxonomy" id="8128"/>
    <lineage>
        <taxon>Eukaryota</taxon>
        <taxon>Metazoa</taxon>
        <taxon>Chordata</taxon>
        <taxon>Craniata</taxon>
        <taxon>Vertebrata</taxon>
        <taxon>Euteleostomi</taxon>
        <taxon>Actinopterygii</taxon>
        <taxon>Neopterygii</taxon>
        <taxon>Teleostei</taxon>
        <taxon>Neoteleostei</taxon>
        <taxon>Acanthomorphata</taxon>
        <taxon>Ovalentaria</taxon>
        <taxon>Cichlomorphae</taxon>
        <taxon>Cichliformes</taxon>
        <taxon>Cichlidae</taxon>
        <taxon>African cichlids</taxon>
        <taxon>Pseudocrenilabrinae</taxon>
        <taxon>Oreochromini</taxon>
        <taxon>Oreochromis</taxon>
    </lineage>
</organism>
<evidence type="ECO:0000256" key="4">
    <source>
        <dbReference type="ARBA" id="ARBA00023163"/>
    </source>
</evidence>
<evidence type="ECO:0000256" key="1">
    <source>
        <dbReference type="ARBA" id="ARBA00010940"/>
    </source>
</evidence>